<dbReference type="PANTHER" id="PTHR47977">
    <property type="entry name" value="RAS-RELATED PROTEIN RAB"/>
    <property type="match status" value="1"/>
</dbReference>
<dbReference type="PROSITE" id="PS51419">
    <property type="entry name" value="RAB"/>
    <property type="match status" value="1"/>
</dbReference>
<dbReference type="CDD" id="cd00154">
    <property type="entry name" value="Rab"/>
    <property type="match status" value="1"/>
</dbReference>
<dbReference type="EMBL" id="LDAU01000123">
    <property type="protein sequence ID" value="KRX03905.1"/>
    <property type="molecule type" value="Genomic_DNA"/>
</dbReference>
<dbReference type="SMART" id="SM00173">
    <property type="entry name" value="RAS"/>
    <property type="match status" value="1"/>
</dbReference>
<dbReference type="InterPro" id="IPR027417">
    <property type="entry name" value="P-loop_NTPase"/>
</dbReference>
<evidence type="ECO:0000313" key="5">
    <source>
        <dbReference type="Proteomes" id="UP000054937"/>
    </source>
</evidence>
<keyword evidence="4" id="KW-0378">Hydrolase</keyword>
<evidence type="ECO:0000256" key="1">
    <source>
        <dbReference type="ARBA" id="ARBA00022741"/>
    </source>
</evidence>
<dbReference type="OrthoDB" id="10492577at2759"/>
<protein>
    <submittedName>
        <fullName evidence="4">p-loop containing nucleoside triphosphate hydrolase</fullName>
    </submittedName>
</protein>
<dbReference type="Pfam" id="PF00071">
    <property type="entry name" value="Ras"/>
    <property type="match status" value="1"/>
</dbReference>
<dbReference type="GO" id="GO:0003924">
    <property type="term" value="F:GTPase activity"/>
    <property type="evidence" value="ECO:0007669"/>
    <property type="project" value="InterPro"/>
</dbReference>
<dbReference type="PRINTS" id="PR00449">
    <property type="entry name" value="RASTRNSFRMNG"/>
</dbReference>
<evidence type="ECO:0000313" key="4">
    <source>
        <dbReference type="EMBL" id="KRX03905.1"/>
    </source>
</evidence>
<feature type="compositionally biased region" description="Basic residues" evidence="3">
    <location>
        <begin position="249"/>
        <end position="260"/>
    </location>
</feature>
<dbReference type="InterPro" id="IPR005225">
    <property type="entry name" value="Small_GTP-bd"/>
</dbReference>
<keyword evidence="1" id="KW-0547">Nucleotide-binding</keyword>
<comment type="caution">
    <text evidence="4">The sequence shown here is derived from an EMBL/GenBank/DDBJ whole genome shotgun (WGS) entry which is preliminary data.</text>
</comment>
<dbReference type="InterPro" id="IPR001806">
    <property type="entry name" value="Small_GTPase"/>
</dbReference>
<dbReference type="SUPFAM" id="SSF52540">
    <property type="entry name" value="P-loop containing nucleoside triphosphate hydrolases"/>
    <property type="match status" value="1"/>
</dbReference>
<name>A0A0V0QP62_PSEPJ</name>
<feature type="compositionally biased region" description="Acidic residues" evidence="3">
    <location>
        <begin position="216"/>
        <end position="227"/>
    </location>
</feature>
<dbReference type="NCBIfam" id="TIGR00231">
    <property type="entry name" value="small_GTP"/>
    <property type="match status" value="1"/>
</dbReference>
<gene>
    <name evidence="4" type="ORF">PPERSA_12110</name>
</gene>
<dbReference type="SMART" id="SM00175">
    <property type="entry name" value="RAB"/>
    <property type="match status" value="1"/>
</dbReference>
<keyword evidence="2" id="KW-0342">GTP-binding</keyword>
<dbReference type="SMART" id="SM00176">
    <property type="entry name" value="RAN"/>
    <property type="match status" value="1"/>
</dbReference>
<evidence type="ECO:0000256" key="3">
    <source>
        <dbReference type="SAM" id="MobiDB-lite"/>
    </source>
</evidence>
<dbReference type="PROSITE" id="PS51421">
    <property type="entry name" value="RAS"/>
    <property type="match status" value="1"/>
</dbReference>
<dbReference type="FunFam" id="3.40.50.300:FF:001329">
    <property type="entry name" value="Small GTP-binding protein, putative"/>
    <property type="match status" value="1"/>
</dbReference>
<dbReference type="InParanoid" id="A0A0V0QP62"/>
<dbReference type="InterPro" id="IPR050227">
    <property type="entry name" value="Rab"/>
</dbReference>
<accession>A0A0V0QP62</accession>
<feature type="region of interest" description="Disordered" evidence="3">
    <location>
        <begin position="208"/>
        <end position="260"/>
    </location>
</feature>
<dbReference type="GO" id="GO:0005525">
    <property type="term" value="F:GTP binding"/>
    <property type="evidence" value="ECO:0007669"/>
    <property type="project" value="UniProtKB-KW"/>
</dbReference>
<dbReference type="SMART" id="SM00174">
    <property type="entry name" value="RHO"/>
    <property type="match status" value="1"/>
</dbReference>
<proteinExistence type="predicted"/>
<keyword evidence="5" id="KW-1185">Reference proteome</keyword>
<dbReference type="AlphaFoldDB" id="A0A0V0QP62"/>
<organism evidence="4 5">
    <name type="scientific">Pseudocohnilembus persalinus</name>
    <name type="common">Ciliate</name>
    <dbReference type="NCBI Taxonomy" id="266149"/>
    <lineage>
        <taxon>Eukaryota</taxon>
        <taxon>Sar</taxon>
        <taxon>Alveolata</taxon>
        <taxon>Ciliophora</taxon>
        <taxon>Intramacronucleata</taxon>
        <taxon>Oligohymenophorea</taxon>
        <taxon>Scuticociliatia</taxon>
        <taxon>Philasterida</taxon>
        <taxon>Pseudocohnilembidae</taxon>
        <taxon>Pseudocohnilembus</taxon>
    </lineage>
</organism>
<dbReference type="Proteomes" id="UP000054937">
    <property type="component" value="Unassembled WGS sequence"/>
</dbReference>
<sequence>MAQSSRISVEEQEINKKKRTILATDIELKFKIVLVGDSSVGKTSIFWRYIEDLFDEDEQQESTVTMVDFRIKNQIIDSDLVKLYLWDTAGQEKYRAVVGTYFKGAHAIIGVFDLSDFNSYYSISQHWIKQVQEKTSDAIFILVGNKKDKKMDQDQVQKSIIDNFCKEYNCQYIEISAKTGENVEEMFIQLAISVRDRFFPQYKLQNGEKKQNNIKEEDEDEQNEDQISDQRRNGTGSFSIKNKDLGKFGKNKKNKKSGCC</sequence>
<evidence type="ECO:0000256" key="2">
    <source>
        <dbReference type="ARBA" id="ARBA00023134"/>
    </source>
</evidence>
<reference evidence="4 5" key="1">
    <citation type="journal article" date="2015" name="Sci. Rep.">
        <title>Genome of the facultative scuticociliatosis pathogen Pseudocohnilembus persalinus provides insight into its virulence through horizontal gene transfer.</title>
        <authorList>
            <person name="Xiong J."/>
            <person name="Wang G."/>
            <person name="Cheng J."/>
            <person name="Tian M."/>
            <person name="Pan X."/>
            <person name="Warren A."/>
            <person name="Jiang C."/>
            <person name="Yuan D."/>
            <person name="Miao W."/>
        </authorList>
    </citation>
    <scope>NUCLEOTIDE SEQUENCE [LARGE SCALE GENOMIC DNA]</scope>
    <source>
        <strain evidence="4">36N120E</strain>
    </source>
</reference>
<dbReference type="Gene3D" id="3.40.50.300">
    <property type="entry name" value="P-loop containing nucleotide triphosphate hydrolases"/>
    <property type="match status" value="1"/>
</dbReference>